<protein>
    <submittedName>
        <fullName evidence="1">Uncharacterized protein</fullName>
    </submittedName>
</protein>
<accession>A0A8R7REZ2</accession>
<sequence>MPEIGEYFQVHYTKEKLKEYIKPDDDTLKVKLANSSLHTSCRIMLGTDKRATITRNWSEFRHRANIHEGLYLRLLFQGYRRAPPDSHRPCPLDGPSTATHAFCMHSLSS</sequence>
<proteinExistence type="predicted"/>
<keyword evidence="2" id="KW-1185">Reference proteome</keyword>
<organism evidence="1 2">
    <name type="scientific">Triticum urartu</name>
    <name type="common">Red wild einkorn</name>
    <name type="synonym">Crithodium urartu</name>
    <dbReference type="NCBI Taxonomy" id="4572"/>
    <lineage>
        <taxon>Eukaryota</taxon>
        <taxon>Viridiplantae</taxon>
        <taxon>Streptophyta</taxon>
        <taxon>Embryophyta</taxon>
        <taxon>Tracheophyta</taxon>
        <taxon>Spermatophyta</taxon>
        <taxon>Magnoliopsida</taxon>
        <taxon>Liliopsida</taxon>
        <taxon>Poales</taxon>
        <taxon>Poaceae</taxon>
        <taxon>BOP clade</taxon>
        <taxon>Pooideae</taxon>
        <taxon>Triticodae</taxon>
        <taxon>Triticeae</taxon>
        <taxon>Triticinae</taxon>
        <taxon>Triticum</taxon>
    </lineage>
</organism>
<reference evidence="2" key="1">
    <citation type="journal article" date="2013" name="Nature">
        <title>Draft genome of the wheat A-genome progenitor Triticum urartu.</title>
        <authorList>
            <person name="Ling H.Q."/>
            <person name="Zhao S."/>
            <person name="Liu D."/>
            <person name="Wang J."/>
            <person name="Sun H."/>
            <person name="Zhang C."/>
            <person name="Fan H."/>
            <person name="Li D."/>
            <person name="Dong L."/>
            <person name="Tao Y."/>
            <person name="Gao C."/>
            <person name="Wu H."/>
            <person name="Li Y."/>
            <person name="Cui Y."/>
            <person name="Guo X."/>
            <person name="Zheng S."/>
            <person name="Wang B."/>
            <person name="Yu K."/>
            <person name="Liang Q."/>
            <person name="Yang W."/>
            <person name="Lou X."/>
            <person name="Chen J."/>
            <person name="Feng M."/>
            <person name="Jian J."/>
            <person name="Zhang X."/>
            <person name="Luo G."/>
            <person name="Jiang Y."/>
            <person name="Liu J."/>
            <person name="Wang Z."/>
            <person name="Sha Y."/>
            <person name="Zhang B."/>
            <person name="Wu H."/>
            <person name="Tang D."/>
            <person name="Shen Q."/>
            <person name="Xue P."/>
            <person name="Zou S."/>
            <person name="Wang X."/>
            <person name="Liu X."/>
            <person name="Wang F."/>
            <person name="Yang Y."/>
            <person name="An X."/>
            <person name="Dong Z."/>
            <person name="Zhang K."/>
            <person name="Zhang X."/>
            <person name="Luo M.C."/>
            <person name="Dvorak J."/>
            <person name="Tong Y."/>
            <person name="Wang J."/>
            <person name="Yang H."/>
            <person name="Li Z."/>
            <person name="Wang D."/>
            <person name="Zhang A."/>
            <person name="Wang J."/>
        </authorList>
    </citation>
    <scope>NUCLEOTIDE SEQUENCE</scope>
    <source>
        <strain evidence="2">cv. G1812</strain>
    </source>
</reference>
<dbReference type="Proteomes" id="UP000015106">
    <property type="component" value="Unassembled WGS sequence"/>
</dbReference>
<dbReference type="EnsemblPlants" id="TuG1812S0002365300.01.T01">
    <property type="protein sequence ID" value="TuG1812S0002365300.01.T01"/>
    <property type="gene ID" value="TuG1812S0002365300.01"/>
</dbReference>
<dbReference type="Gramene" id="TuG1812S0002365300.01.T01">
    <property type="protein sequence ID" value="TuG1812S0002365300.01.T01"/>
    <property type="gene ID" value="TuG1812S0002365300.01"/>
</dbReference>
<reference evidence="1" key="2">
    <citation type="submission" date="2022-06" db="UniProtKB">
        <authorList>
            <consortium name="EnsemblPlants"/>
        </authorList>
    </citation>
    <scope>IDENTIFICATION</scope>
</reference>
<evidence type="ECO:0000313" key="2">
    <source>
        <dbReference type="Proteomes" id="UP000015106"/>
    </source>
</evidence>
<dbReference type="AlphaFoldDB" id="A0A8R7REZ2"/>
<evidence type="ECO:0000313" key="1">
    <source>
        <dbReference type="EnsemblPlants" id="TuG1812S0002365300.01.T01"/>
    </source>
</evidence>
<name>A0A8R7REZ2_TRIUA</name>